<keyword evidence="2" id="KW-0732">Signal</keyword>
<feature type="transmembrane region" description="Helical" evidence="1">
    <location>
        <begin position="359"/>
        <end position="379"/>
    </location>
</feature>
<evidence type="ECO:0000259" key="3">
    <source>
        <dbReference type="Pfam" id="PF10633"/>
    </source>
</evidence>
<dbReference type="EMBL" id="FOXD01000011">
    <property type="protein sequence ID" value="SFP86436.1"/>
    <property type="molecule type" value="Genomic_DNA"/>
</dbReference>
<dbReference type="Gene3D" id="2.60.40.10">
    <property type="entry name" value="Immunoglobulins"/>
    <property type="match status" value="3"/>
</dbReference>
<dbReference type="Proteomes" id="UP000198892">
    <property type="component" value="Unassembled WGS sequence"/>
</dbReference>
<feature type="signal peptide" evidence="2">
    <location>
        <begin position="1"/>
        <end position="26"/>
    </location>
</feature>
<dbReference type="PANTHER" id="PTHR39198">
    <property type="entry name" value="HYPOTHETICAL MEMBRANE PROTEIN, CONSERVED"/>
    <property type="match status" value="1"/>
</dbReference>
<keyword evidence="1" id="KW-0812">Transmembrane</keyword>
<protein>
    <submittedName>
        <fullName evidence="4">Uncharacterized membrane protein</fullName>
    </submittedName>
</protein>
<dbReference type="PANTHER" id="PTHR39198:SF1">
    <property type="entry name" value="ALPHA-GALACTOSIDASE NEW3 DOMAIN-CONTAINING PROTEIN"/>
    <property type="match status" value="1"/>
</dbReference>
<dbReference type="InterPro" id="IPR013783">
    <property type="entry name" value="Ig-like_fold"/>
</dbReference>
<keyword evidence="1" id="KW-0472">Membrane</keyword>
<feature type="chain" id="PRO_5011722618" evidence="2">
    <location>
        <begin position="27"/>
        <end position="385"/>
    </location>
</feature>
<evidence type="ECO:0000256" key="2">
    <source>
        <dbReference type="SAM" id="SignalP"/>
    </source>
</evidence>
<sequence length="385" mass="41187">MYKKSFFSFVLAFMFLITTNLQTAYAVNGFELFSPYSGVSVTPGETVNYDIKAINDTGAIQKADLSVNGLPQGWSYNLTAGGFQVDSLNVQPGSQQSLALELEIPLEVEKGTYEFEIQAANANGPDDTMNLSVTVQEQGIYQTEFTSAQPNLEGDSETKFRYQATLRNRTAQEQVYAMEASAPEGWTVQYESGGESVSSVSVASNQEKTVTVIATPPNQIEAGSYSFDVTASAGGTSSSQTFQADVTGQYGLELSTPSGQLNTSLNIGGSQTMELIVKNTGTIPLNELSLSAQSPPDWNVSFEPASIPVIEPGSQQSVQATVNASGNAITGDYVSTITAESAQASDSIDTRMSVQKTSVWGWVSVAIIILAAAGIYFIIRRYGRR</sequence>
<dbReference type="STRING" id="1884432.SAMN05518683_11189"/>
<keyword evidence="5" id="KW-1185">Reference proteome</keyword>
<name>A0A1I5TVU2_9BACI</name>
<evidence type="ECO:0000313" key="5">
    <source>
        <dbReference type="Proteomes" id="UP000198892"/>
    </source>
</evidence>
<dbReference type="AlphaFoldDB" id="A0A1I5TVU2"/>
<feature type="domain" description="Alpha-galactosidase NEW3" evidence="3">
    <location>
        <begin position="155"/>
        <end position="232"/>
    </location>
</feature>
<gene>
    <name evidence="4" type="ORF">SAMN05518683_11189</name>
</gene>
<accession>A0A1I5TVU2</accession>
<organism evidence="4 5">
    <name type="scientific">Salibacterium halotolerans</name>
    <dbReference type="NCBI Taxonomy" id="1884432"/>
    <lineage>
        <taxon>Bacteria</taxon>
        <taxon>Bacillati</taxon>
        <taxon>Bacillota</taxon>
        <taxon>Bacilli</taxon>
        <taxon>Bacillales</taxon>
        <taxon>Bacillaceae</taxon>
    </lineage>
</organism>
<reference evidence="5" key="1">
    <citation type="submission" date="2016-10" db="EMBL/GenBank/DDBJ databases">
        <authorList>
            <person name="Varghese N."/>
            <person name="Submissions S."/>
        </authorList>
    </citation>
    <scope>NUCLEOTIDE SEQUENCE [LARGE SCALE GENOMIC DNA]</scope>
    <source>
        <strain evidence="5">S7</strain>
    </source>
</reference>
<keyword evidence="1" id="KW-1133">Transmembrane helix</keyword>
<proteinExistence type="predicted"/>
<evidence type="ECO:0000313" key="4">
    <source>
        <dbReference type="EMBL" id="SFP86436.1"/>
    </source>
</evidence>
<evidence type="ECO:0000256" key="1">
    <source>
        <dbReference type="SAM" id="Phobius"/>
    </source>
</evidence>
<dbReference type="InterPro" id="IPR018905">
    <property type="entry name" value="A-galactase_NEW3"/>
</dbReference>
<feature type="domain" description="Alpha-galactosidase NEW3" evidence="3">
    <location>
        <begin position="267"/>
        <end position="340"/>
    </location>
</feature>
<dbReference type="Pfam" id="PF10633">
    <property type="entry name" value="NPCBM_assoc"/>
    <property type="match status" value="2"/>
</dbReference>